<dbReference type="InterPro" id="IPR027417">
    <property type="entry name" value="P-loop_NTPase"/>
</dbReference>
<dbReference type="Gene3D" id="3.40.50.300">
    <property type="entry name" value="P-loop containing nucleotide triphosphate hydrolases"/>
    <property type="match status" value="1"/>
</dbReference>
<evidence type="ECO:0000313" key="11">
    <source>
        <dbReference type="Proteomes" id="UP000272771"/>
    </source>
</evidence>
<keyword evidence="4" id="KW-0547">Nucleotide-binding</keyword>
<evidence type="ECO:0000256" key="5">
    <source>
        <dbReference type="ARBA" id="ARBA00022840"/>
    </source>
</evidence>
<keyword evidence="7" id="KW-0406">Ion transport</keyword>
<dbReference type="SUPFAM" id="SSF50331">
    <property type="entry name" value="MOP-like"/>
    <property type="match status" value="1"/>
</dbReference>
<dbReference type="GO" id="GO:0016887">
    <property type="term" value="F:ATP hydrolysis activity"/>
    <property type="evidence" value="ECO:0007669"/>
    <property type="project" value="InterPro"/>
</dbReference>
<keyword evidence="6" id="KW-0408">Iron</keyword>
<evidence type="ECO:0000256" key="7">
    <source>
        <dbReference type="ARBA" id="ARBA00023065"/>
    </source>
</evidence>
<keyword evidence="10" id="KW-0378">Hydrolase</keyword>
<evidence type="ECO:0000313" key="10">
    <source>
        <dbReference type="EMBL" id="VEJ49808.1"/>
    </source>
</evidence>
<evidence type="ECO:0000256" key="3">
    <source>
        <dbReference type="ARBA" id="ARBA00022496"/>
    </source>
</evidence>
<name>A0A448VJ76_9NEIS</name>
<dbReference type="FunFam" id="3.40.50.300:FF:000425">
    <property type="entry name" value="Probable ABC transporter, ATP-binding subunit"/>
    <property type="match status" value="1"/>
</dbReference>
<proteinExistence type="predicted"/>
<dbReference type="GO" id="GO:0043190">
    <property type="term" value="C:ATP-binding cassette (ABC) transporter complex"/>
    <property type="evidence" value="ECO:0007669"/>
    <property type="project" value="InterPro"/>
</dbReference>
<dbReference type="CDD" id="cd03259">
    <property type="entry name" value="ABC_Carb_Solutes_like"/>
    <property type="match status" value="1"/>
</dbReference>
<dbReference type="Pfam" id="PF08402">
    <property type="entry name" value="TOBE_2"/>
    <property type="match status" value="1"/>
</dbReference>
<dbReference type="InterPro" id="IPR003593">
    <property type="entry name" value="AAA+_ATPase"/>
</dbReference>
<dbReference type="GO" id="GO:0005524">
    <property type="term" value="F:ATP binding"/>
    <property type="evidence" value="ECO:0007669"/>
    <property type="project" value="UniProtKB-KW"/>
</dbReference>
<feature type="domain" description="ABC transporter" evidence="9">
    <location>
        <begin position="2"/>
        <end position="234"/>
    </location>
</feature>
<dbReference type="InterPro" id="IPR003439">
    <property type="entry name" value="ABC_transporter-like_ATP-bd"/>
</dbReference>
<dbReference type="EMBL" id="LR134533">
    <property type="protein sequence ID" value="VEJ49808.1"/>
    <property type="molecule type" value="Genomic_DNA"/>
</dbReference>
<evidence type="ECO:0000259" key="9">
    <source>
        <dbReference type="PROSITE" id="PS50893"/>
    </source>
</evidence>
<dbReference type="EC" id="3.6.3.30" evidence="10"/>
<keyword evidence="11" id="KW-1185">Reference proteome</keyword>
<dbReference type="InterPro" id="IPR015853">
    <property type="entry name" value="ABC_transpr_FbpC"/>
</dbReference>
<evidence type="ECO:0000256" key="1">
    <source>
        <dbReference type="ARBA" id="ARBA00022448"/>
    </source>
</evidence>
<dbReference type="OrthoDB" id="5298774at2"/>
<dbReference type="InterPro" id="IPR013611">
    <property type="entry name" value="Transp-assoc_OB_typ2"/>
</dbReference>
<dbReference type="Proteomes" id="UP000272771">
    <property type="component" value="Chromosome"/>
</dbReference>
<organism evidence="10 11">
    <name type="scientific">Neisseria weaveri</name>
    <dbReference type="NCBI Taxonomy" id="28091"/>
    <lineage>
        <taxon>Bacteria</taxon>
        <taxon>Pseudomonadati</taxon>
        <taxon>Pseudomonadota</taxon>
        <taxon>Betaproteobacteria</taxon>
        <taxon>Neisseriales</taxon>
        <taxon>Neisseriaceae</taxon>
        <taxon>Neisseria</taxon>
    </lineage>
</organism>
<keyword evidence="5 10" id="KW-0067">ATP-binding</keyword>
<dbReference type="InterPro" id="IPR008995">
    <property type="entry name" value="Mo/tungstate-bd_C_term_dom"/>
</dbReference>
<evidence type="ECO:0000256" key="4">
    <source>
        <dbReference type="ARBA" id="ARBA00022741"/>
    </source>
</evidence>
<accession>A0A448VJ76</accession>
<dbReference type="Pfam" id="PF00005">
    <property type="entry name" value="ABC_tran"/>
    <property type="match status" value="1"/>
</dbReference>
<evidence type="ECO:0000256" key="8">
    <source>
        <dbReference type="ARBA" id="ARBA00023136"/>
    </source>
</evidence>
<dbReference type="SMART" id="SM00382">
    <property type="entry name" value="AAA"/>
    <property type="match status" value="1"/>
</dbReference>
<protein>
    <submittedName>
        <fullName evidence="10">ABC transporter ATP-binding protein, iron related</fullName>
        <ecNumber evidence="10">3.6.3.30</ecNumber>
    </submittedName>
</protein>
<gene>
    <name evidence="10" type="primary">fbpC2</name>
    <name evidence="10" type="ORF">NCTC12742_00370</name>
</gene>
<dbReference type="STRING" id="28091.SAMEA3174300_01050"/>
<dbReference type="SUPFAM" id="SSF52540">
    <property type="entry name" value="P-loop containing nucleoside triphosphate hydrolases"/>
    <property type="match status" value="1"/>
</dbReference>
<dbReference type="PANTHER" id="PTHR42781:SF4">
    <property type="entry name" value="SPERMIDINE_PUTRESCINE IMPORT ATP-BINDING PROTEIN POTA"/>
    <property type="match status" value="1"/>
</dbReference>
<dbReference type="PROSITE" id="PS50893">
    <property type="entry name" value="ABC_TRANSPORTER_2"/>
    <property type="match status" value="1"/>
</dbReference>
<dbReference type="GO" id="GO:0015697">
    <property type="term" value="P:quaternary ammonium group transport"/>
    <property type="evidence" value="ECO:0007669"/>
    <property type="project" value="UniProtKB-ARBA"/>
</dbReference>
<dbReference type="AlphaFoldDB" id="A0A448VJ76"/>
<reference evidence="10 11" key="1">
    <citation type="submission" date="2018-12" db="EMBL/GenBank/DDBJ databases">
        <authorList>
            <consortium name="Pathogen Informatics"/>
        </authorList>
    </citation>
    <scope>NUCLEOTIDE SEQUENCE [LARGE SCALE GENOMIC DNA]</scope>
    <source>
        <strain evidence="10 11">NCTC12742</strain>
    </source>
</reference>
<keyword evidence="3" id="KW-0410">Iron transport</keyword>
<dbReference type="PROSITE" id="PS00211">
    <property type="entry name" value="ABC_TRANSPORTER_1"/>
    <property type="match status" value="1"/>
</dbReference>
<dbReference type="InterPro" id="IPR050093">
    <property type="entry name" value="ABC_SmlMolc_Importer"/>
</dbReference>
<keyword evidence="1" id="KW-0813">Transport</keyword>
<keyword evidence="2" id="KW-1003">Cell membrane</keyword>
<sequence length="344" mass="38016">MLTVTDLNLSYPPKTVLNRFSLHVEADEIICLLGQSGCGKTTALRTIAGFEQPENGSIAFNGQTLFDSHTYIPAHKREIGMVFQDYALFPHLSAAENIAFGLQKSGKEAKQKRIKEMLALIDMTDYADRYPHQLSGGQQQRIALARALAPSPKLILLDEPFSNLDADLRTRLSKDIRHMLKQTHTAAILVTHDRQEAFTMADKVGMMVEGRLKQFDTPRQIYHAPADEYIASFCDAGSIISGRIVSPMQIGTALGIIDLTAPCSYPAGQSIKILLRNNNIVHNPQAAVQATVAEQNFRGCHTVYTLQLDNGETVALETDSFQNFPIGTRLPVQVRPENLVLFPA</sequence>
<keyword evidence="8" id="KW-0472">Membrane</keyword>
<evidence type="ECO:0000256" key="2">
    <source>
        <dbReference type="ARBA" id="ARBA00022475"/>
    </source>
</evidence>
<dbReference type="PANTHER" id="PTHR42781">
    <property type="entry name" value="SPERMIDINE/PUTRESCINE IMPORT ATP-BINDING PROTEIN POTA"/>
    <property type="match status" value="1"/>
</dbReference>
<dbReference type="RefSeq" id="WP_004284161.1">
    <property type="nucleotide sequence ID" value="NZ_CAUJRG010000006.1"/>
</dbReference>
<evidence type="ECO:0000256" key="6">
    <source>
        <dbReference type="ARBA" id="ARBA00023004"/>
    </source>
</evidence>
<dbReference type="InterPro" id="IPR017871">
    <property type="entry name" value="ABC_transporter-like_CS"/>
</dbReference>
<dbReference type="GO" id="GO:0015408">
    <property type="term" value="F:ABC-type ferric iron transporter activity"/>
    <property type="evidence" value="ECO:0007669"/>
    <property type="project" value="InterPro"/>
</dbReference>